<keyword evidence="2" id="KW-1185">Reference proteome</keyword>
<dbReference type="AlphaFoldDB" id="A0A8I0DP28"/>
<reference evidence="1" key="1">
    <citation type="submission" date="2020-08" db="EMBL/GenBank/DDBJ databases">
        <title>Genome public.</title>
        <authorList>
            <person name="Liu C."/>
            <person name="Sun Q."/>
        </authorList>
    </citation>
    <scope>NUCLEOTIDE SEQUENCE</scope>
    <source>
        <strain evidence="1">NSJ-42</strain>
    </source>
</reference>
<gene>
    <name evidence="1" type="ORF">H8R92_10020</name>
</gene>
<sequence length="165" mass="19757">MSEKTINENKAIRILFQKLADENYKQRECKNIFIISVVPKGFKNSKYDEFEKQILCNNNYNVANKFVAALSKLYIFDDNIYFLNDDYEDGVSFLEYYKDINRFIDDVMYNLTILNEEMYFVFNDLKIGLEISYWKVKIINFGCKDLKFIMDIFKSEGLFISNEYI</sequence>
<accession>A0A8I0DP28</accession>
<organism evidence="1 2">
    <name type="scientific">Clostridium lentum</name>
    <dbReference type="NCBI Taxonomy" id="2763037"/>
    <lineage>
        <taxon>Bacteria</taxon>
        <taxon>Bacillati</taxon>
        <taxon>Bacillota</taxon>
        <taxon>Clostridia</taxon>
        <taxon>Eubacteriales</taxon>
        <taxon>Clostridiaceae</taxon>
        <taxon>Clostridium</taxon>
    </lineage>
</organism>
<comment type="caution">
    <text evidence="1">The sequence shown here is derived from an EMBL/GenBank/DDBJ whole genome shotgun (WGS) entry which is preliminary data.</text>
</comment>
<dbReference type="Proteomes" id="UP000662088">
    <property type="component" value="Unassembled WGS sequence"/>
</dbReference>
<proteinExistence type="predicted"/>
<protein>
    <submittedName>
        <fullName evidence="1">Uncharacterized protein</fullName>
    </submittedName>
</protein>
<dbReference type="RefSeq" id="WP_186835369.1">
    <property type="nucleotide sequence ID" value="NZ_JACOOQ010000016.1"/>
</dbReference>
<evidence type="ECO:0000313" key="1">
    <source>
        <dbReference type="EMBL" id="MBC5640750.1"/>
    </source>
</evidence>
<name>A0A8I0DP28_9CLOT</name>
<evidence type="ECO:0000313" key="2">
    <source>
        <dbReference type="Proteomes" id="UP000662088"/>
    </source>
</evidence>
<dbReference type="EMBL" id="JACOOQ010000016">
    <property type="protein sequence ID" value="MBC5640750.1"/>
    <property type="molecule type" value="Genomic_DNA"/>
</dbReference>